<dbReference type="PANTHER" id="PTHR11008">
    <property type="entry name" value="PROTEIN TAKEOUT-LIKE PROTEIN"/>
    <property type="match status" value="1"/>
</dbReference>
<dbReference type="GO" id="GO:0005615">
    <property type="term" value="C:extracellular space"/>
    <property type="evidence" value="ECO:0007669"/>
    <property type="project" value="TreeGrafter"/>
</dbReference>
<accession>A0A6J2TID8</accession>
<dbReference type="GO" id="GO:0007623">
    <property type="term" value="P:circadian rhythm"/>
    <property type="evidence" value="ECO:0007669"/>
    <property type="project" value="UniProtKB-ARBA"/>
</dbReference>
<evidence type="ECO:0000256" key="4">
    <source>
        <dbReference type="SAM" id="SignalP"/>
    </source>
</evidence>
<gene>
    <name evidence="6" type="primary">LOC115624305</name>
</gene>
<dbReference type="OrthoDB" id="8190514at2759"/>
<dbReference type="InterPro" id="IPR038606">
    <property type="entry name" value="To_sf"/>
</dbReference>
<dbReference type="Gene3D" id="3.15.10.30">
    <property type="entry name" value="Haemolymph juvenile hormone binding protein"/>
    <property type="match status" value="1"/>
</dbReference>
<keyword evidence="1 4" id="KW-0732">Signal</keyword>
<sequence>MEKCLIIFLCFLLGKSAFGVELPADIKKCHYGEEACIVDSINHVIKSYTKGIPEIGLPPLDAIKLKDLAILNSTYRGPVWFNFYMRDFVNRGFENSTVTHVKGFDRDPTKRKIEIKAHIPRLVHEATYEFVGRWLLFQANTTGDLESDFQNFSIALTLKVILEYRNNRRYLKIYELVPLVELDRWIIRLDNLYNENTDLTVALTRVFNENWVEFWNGLEPGILDGLSACFTAILNEVFQNVAYDDMFLPDHNYEE</sequence>
<evidence type="ECO:0000256" key="3">
    <source>
        <dbReference type="ARBA" id="ARBA00060902"/>
    </source>
</evidence>
<name>A0A6J2TID8_DROLE</name>
<dbReference type="InterPro" id="IPR010562">
    <property type="entry name" value="Haemolymph_juvenile_hormone-bd"/>
</dbReference>
<dbReference type="PANTHER" id="PTHR11008:SF32">
    <property type="entry name" value="CIRCADIAN CLOCK-CONTROLLED PROTEIN DAYWAKE-RELATED"/>
    <property type="match status" value="1"/>
</dbReference>
<dbReference type="RefSeq" id="XP_030374787.1">
    <property type="nucleotide sequence ID" value="XM_030518927.1"/>
</dbReference>
<dbReference type="FunFam" id="3.15.10.30:FF:000001">
    <property type="entry name" value="Takeout-like protein 1"/>
    <property type="match status" value="1"/>
</dbReference>
<feature type="chain" id="PRO_5026897921" evidence="4">
    <location>
        <begin position="20"/>
        <end position="255"/>
    </location>
</feature>
<evidence type="ECO:0000256" key="1">
    <source>
        <dbReference type="ARBA" id="ARBA00022729"/>
    </source>
</evidence>
<keyword evidence="2" id="KW-0090">Biological rhythms</keyword>
<keyword evidence="5" id="KW-1185">Reference proteome</keyword>
<comment type="similarity">
    <text evidence="3">Belongs to the TO family.</text>
</comment>
<evidence type="ECO:0000256" key="2">
    <source>
        <dbReference type="ARBA" id="ARBA00023108"/>
    </source>
</evidence>
<organism evidence="5 6">
    <name type="scientific">Drosophila lebanonensis</name>
    <name type="common">Fruit fly</name>
    <name type="synonym">Scaptodrosophila lebanonensis</name>
    <dbReference type="NCBI Taxonomy" id="7225"/>
    <lineage>
        <taxon>Eukaryota</taxon>
        <taxon>Metazoa</taxon>
        <taxon>Ecdysozoa</taxon>
        <taxon>Arthropoda</taxon>
        <taxon>Hexapoda</taxon>
        <taxon>Insecta</taxon>
        <taxon>Pterygota</taxon>
        <taxon>Neoptera</taxon>
        <taxon>Endopterygota</taxon>
        <taxon>Diptera</taxon>
        <taxon>Brachycera</taxon>
        <taxon>Muscomorpha</taxon>
        <taxon>Ephydroidea</taxon>
        <taxon>Drosophilidae</taxon>
        <taxon>Scaptodrosophila</taxon>
    </lineage>
</organism>
<dbReference type="GeneID" id="115624305"/>
<feature type="signal peptide" evidence="4">
    <location>
        <begin position="1"/>
        <end position="19"/>
    </location>
</feature>
<dbReference type="AlphaFoldDB" id="A0A6J2TID8"/>
<protein>
    <submittedName>
        <fullName evidence="6">Circadian clock-controlled protein</fullName>
    </submittedName>
</protein>
<dbReference type="SMART" id="SM00700">
    <property type="entry name" value="JHBP"/>
    <property type="match status" value="1"/>
</dbReference>
<dbReference type="Proteomes" id="UP000504634">
    <property type="component" value="Unplaced"/>
</dbReference>
<evidence type="ECO:0000313" key="6">
    <source>
        <dbReference type="RefSeq" id="XP_030374787.1"/>
    </source>
</evidence>
<dbReference type="Pfam" id="PF06585">
    <property type="entry name" value="JHBP"/>
    <property type="match status" value="1"/>
</dbReference>
<proteinExistence type="inferred from homology"/>
<reference evidence="6" key="1">
    <citation type="submission" date="2025-08" db="UniProtKB">
        <authorList>
            <consortium name="RefSeq"/>
        </authorList>
    </citation>
    <scope>IDENTIFICATION</scope>
    <source>
        <strain evidence="6">11010-0011.00</strain>
        <tissue evidence="6">Whole body</tissue>
    </source>
</reference>
<evidence type="ECO:0000313" key="5">
    <source>
        <dbReference type="Proteomes" id="UP000504634"/>
    </source>
</evidence>